<keyword evidence="5" id="KW-1185">Reference proteome</keyword>
<gene>
    <name evidence="4" type="ORF">BC643_3889</name>
</gene>
<keyword evidence="1" id="KW-1133">Transmembrane helix</keyword>
<dbReference type="EMBL" id="RAPN01000003">
    <property type="protein sequence ID" value="RKD87881.1"/>
    <property type="molecule type" value="Genomic_DNA"/>
</dbReference>
<dbReference type="OrthoDB" id="1098890at2"/>
<sequence length="415" mass="47403">MLTFLKNARLESKMFLKRIFQMKKVKQTIEWGLISRKLNNKLTEQEERQFERWLSASEKNRQYFRQAQAYHQKQVEDLDLDLVPDTTVGFMQKLNHRNKVRTLYRNFRVAAAIVLPLMLVGGTYWYYQNSKTNDEQLAEQTPIATIRTKATLITTNGAELDLSASGVDLTDSIAGIHIVNDSLQGLSYPKEAETTLTAFNTLITPRGGEYKLTLADGTQVWLNCESELHYPVAFNGDVRKVSLKGEAFFDVTKSTKPFIVETEDVNVRVLGTRFNVSAYRDEDAVKTTLTRGLVNVESKLVNGSLVEVSLKPGDQAEYLRSDAQLLRQTVDTTLYVGWIDGYFRFEGQTLDQVMRNLSRWYDVDYHISAGVDRQKRLFGKLNRQDDFDIIMGMVSKIAGTSFERDGNQVKVSPKK</sequence>
<dbReference type="FunFam" id="2.60.120.1440:FF:000001">
    <property type="entry name" value="Putative anti-sigma factor"/>
    <property type="match status" value="1"/>
</dbReference>
<dbReference type="Pfam" id="PF04773">
    <property type="entry name" value="FecR"/>
    <property type="match status" value="1"/>
</dbReference>
<dbReference type="Proteomes" id="UP000283387">
    <property type="component" value="Unassembled WGS sequence"/>
</dbReference>
<evidence type="ECO:0000259" key="3">
    <source>
        <dbReference type="Pfam" id="PF16344"/>
    </source>
</evidence>
<accession>A0A419VXC6</accession>
<feature type="transmembrane region" description="Helical" evidence="1">
    <location>
        <begin position="107"/>
        <end position="127"/>
    </location>
</feature>
<dbReference type="InterPro" id="IPR006860">
    <property type="entry name" value="FecR"/>
</dbReference>
<dbReference type="InterPro" id="IPR032508">
    <property type="entry name" value="FecR_C"/>
</dbReference>
<evidence type="ECO:0000313" key="5">
    <source>
        <dbReference type="Proteomes" id="UP000283387"/>
    </source>
</evidence>
<dbReference type="InterPro" id="IPR012373">
    <property type="entry name" value="Ferrdict_sens_TM"/>
</dbReference>
<protein>
    <submittedName>
        <fullName evidence="4">FecR family protein</fullName>
    </submittedName>
</protein>
<keyword evidence="1" id="KW-0812">Transmembrane</keyword>
<dbReference type="PANTHER" id="PTHR30273">
    <property type="entry name" value="PERIPLASMIC SIGNAL SENSOR AND SIGMA FACTOR ACTIVATOR FECR-RELATED"/>
    <property type="match status" value="1"/>
</dbReference>
<dbReference type="GO" id="GO:0016989">
    <property type="term" value="F:sigma factor antagonist activity"/>
    <property type="evidence" value="ECO:0007669"/>
    <property type="project" value="TreeGrafter"/>
</dbReference>
<dbReference type="Gene3D" id="2.60.120.1440">
    <property type="match status" value="1"/>
</dbReference>
<name>A0A419VXC6_9BACT</name>
<feature type="domain" description="FecR protein" evidence="2">
    <location>
        <begin position="201"/>
        <end position="294"/>
    </location>
</feature>
<dbReference type="AlphaFoldDB" id="A0A419VXC6"/>
<proteinExistence type="predicted"/>
<keyword evidence="1" id="KW-0472">Membrane</keyword>
<dbReference type="Pfam" id="PF16344">
    <property type="entry name" value="FecR_C"/>
    <property type="match status" value="1"/>
</dbReference>
<evidence type="ECO:0000256" key="1">
    <source>
        <dbReference type="SAM" id="Phobius"/>
    </source>
</evidence>
<comment type="caution">
    <text evidence="4">The sequence shown here is derived from an EMBL/GenBank/DDBJ whole genome shotgun (WGS) entry which is preliminary data.</text>
</comment>
<feature type="domain" description="Protein FecR C-terminal" evidence="3">
    <location>
        <begin position="342"/>
        <end position="410"/>
    </location>
</feature>
<reference evidence="4 5" key="1">
    <citation type="submission" date="2018-09" db="EMBL/GenBank/DDBJ databases">
        <title>Genomic Encyclopedia of Archaeal and Bacterial Type Strains, Phase II (KMG-II): from individual species to whole genera.</title>
        <authorList>
            <person name="Goeker M."/>
        </authorList>
    </citation>
    <scope>NUCLEOTIDE SEQUENCE [LARGE SCALE GENOMIC DNA]</scope>
    <source>
        <strain evidence="4 5">DSM 27148</strain>
    </source>
</reference>
<evidence type="ECO:0000313" key="4">
    <source>
        <dbReference type="EMBL" id="RKD87881.1"/>
    </source>
</evidence>
<organism evidence="4 5">
    <name type="scientific">Mangrovibacterium diazotrophicum</name>
    <dbReference type="NCBI Taxonomy" id="1261403"/>
    <lineage>
        <taxon>Bacteria</taxon>
        <taxon>Pseudomonadati</taxon>
        <taxon>Bacteroidota</taxon>
        <taxon>Bacteroidia</taxon>
        <taxon>Marinilabiliales</taxon>
        <taxon>Prolixibacteraceae</taxon>
        <taxon>Mangrovibacterium</taxon>
    </lineage>
</organism>
<evidence type="ECO:0000259" key="2">
    <source>
        <dbReference type="Pfam" id="PF04773"/>
    </source>
</evidence>
<dbReference type="PANTHER" id="PTHR30273:SF2">
    <property type="entry name" value="PROTEIN FECR"/>
    <property type="match status" value="1"/>
</dbReference>
<dbReference type="Gene3D" id="3.55.50.30">
    <property type="match status" value="1"/>
</dbReference>